<accession>A0A1I7MTS9</accession>
<dbReference type="EMBL" id="FPCH01000001">
    <property type="protein sequence ID" value="SFV25801.1"/>
    <property type="molecule type" value="Genomic_DNA"/>
</dbReference>
<protein>
    <submittedName>
        <fullName evidence="1">Uncharacterized protein</fullName>
    </submittedName>
</protein>
<dbReference type="AlphaFoldDB" id="A0A1I7MTS9"/>
<proteinExistence type="predicted"/>
<reference evidence="2" key="1">
    <citation type="submission" date="2016-10" db="EMBL/GenBank/DDBJ databases">
        <authorList>
            <person name="Varghese N."/>
            <person name="Submissions S."/>
        </authorList>
    </citation>
    <scope>NUCLEOTIDE SEQUENCE [LARGE SCALE GENOMIC DNA]</scope>
    <source>
        <strain evidence="2">DSM 1565</strain>
    </source>
</reference>
<dbReference type="Proteomes" id="UP000199423">
    <property type="component" value="Unassembled WGS sequence"/>
</dbReference>
<organism evidence="1 2">
    <name type="scientific">Hyphomicrobium facile</name>
    <dbReference type="NCBI Taxonomy" id="51670"/>
    <lineage>
        <taxon>Bacteria</taxon>
        <taxon>Pseudomonadati</taxon>
        <taxon>Pseudomonadota</taxon>
        <taxon>Alphaproteobacteria</taxon>
        <taxon>Hyphomicrobiales</taxon>
        <taxon>Hyphomicrobiaceae</taxon>
        <taxon>Hyphomicrobium</taxon>
    </lineage>
</organism>
<keyword evidence="2" id="KW-1185">Reference proteome</keyword>
<evidence type="ECO:0000313" key="2">
    <source>
        <dbReference type="Proteomes" id="UP000199423"/>
    </source>
</evidence>
<sequence length="82" mass="9216">MLATAIAKTGDEEQVLRVYSGREGRRQVTKLVTVGQKAHIVQTFETFMGLLSYWRDDAAHSRPTALELANADEAMRQLLHLC</sequence>
<gene>
    <name evidence="1" type="ORF">SAMN04488557_0144</name>
</gene>
<name>A0A1I7MTS9_9HYPH</name>
<evidence type="ECO:0000313" key="1">
    <source>
        <dbReference type="EMBL" id="SFV25801.1"/>
    </source>
</evidence>